<dbReference type="InterPro" id="IPR012337">
    <property type="entry name" value="RNaseH-like_sf"/>
</dbReference>
<dbReference type="GO" id="GO:0003676">
    <property type="term" value="F:nucleic acid binding"/>
    <property type="evidence" value="ECO:0007669"/>
    <property type="project" value="InterPro"/>
</dbReference>
<evidence type="ECO:0000313" key="4">
    <source>
        <dbReference type="Proteomes" id="UP000245207"/>
    </source>
</evidence>
<dbReference type="CDD" id="cd06222">
    <property type="entry name" value="RNase_H_like"/>
    <property type="match status" value="1"/>
</dbReference>
<dbReference type="Pfam" id="PF13966">
    <property type="entry name" value="zf-RVT"/>
    <property type="match status" value="1"/>
</dbReference>
<comment type="caution">
    <text evidence="3">The sequence shown here is derived from an EMBL/GenBank/DDBJ whole genome shotgun (WGS) entry which is preliminary data.</text>
</comment>
<evidence type="ECO:0000259" key="2">
    <source>
        <dbReference type="Pfam" id="PF13966"/>
    </source>
</evidence>
<feature type="domain" description="RNase H type-1" evidence="1">
    <location>
        <begin position="242"/>
        <end position="332"/>
    </location>
</feature>
<name>A0A2U1KLL3_ARTAN</name>
<evidence type="ECO:0000313" key="3">
    <source>
        <dbReference type="EMBL" id="PWA37645.1"/>
    </source>
</evidence>
<dbReference type="AlphaFoldDB" id="A0A2U1KLL3"/>
<gene>
    <name evidence="3" type="ORF">CTI12_AA588400</name>
</gene>
<protein>
    <submittedName>
        <fullName evidence="3">Uncharacterized protein</fullName>
    </submittedName>
</protein>
<dbReference type="InterPro" id="IPR002156">
    <property type="entry name" value="RNaseH_domain"/>
</dbReference>
<feature type="domain" description="Reverse transcriptase zinc-binding" evidence="2">
    <location>
        <begin position="147"/>
        <end position="223"/>
    </location>
</feature>
<dbReference type="PANTHER" id="PTHR33033:SF83">
    <property type="entry name" value="REVERSE TRANSCRIPTASE-LIKE PROTEIN"/>
    <property type="match status" value="1"/>
</dbReference>
<dbReference type="GO" id="GO:0004523">
    <property type="term" value="F:RNA-DNA hybrid ribonuclease activity"/>
    <property type="evidence" value="ECO:0007669"/>
    <property type="project" value="InterPro"/>
</dbReference>
<dbReference type="EMBL" id="PKPP01016497">
    <property type="protein sequence ID" value="PWA37645.1"/>
    <property type="molecule type" value="Genomic_DNA"/>
</dbReference>
<dbReference type="InterPro" id="IPR026960">
    <property type="entry name" value="RVT-Znf"/>
</dbReference>
<evidence type="ECO:0000259" key="1">
    <source>
        <dbReference type="Pfam" id="PF13456"/>
    </source>
</evidence>
<dbReference type="InterPro" id="IPR044730">
    <property type="entry name" value="RNase_H-like_dom_plant"/>
</dbReference>
<dbReference type="STRING" id="35608.A0A2U1KLL3"/>
<dbReference type="InterPro" id="IPR036397">
    <property type="entry name" value="RNaseH_sf"/>
</dbReference>
<accession>A0A2U1KLL3</accession>
<dbReference type="SUPFAM" id="SSF53098">
    <property type="entry name" value="Ribonuclease H-like"/>
    <property type="match status" value="1"/>
</dbReference>
<organism evidence="3 4">
    <name type="scientific">Artemisia annua</name>
    <name type="common">Sweet wormwood</name>
    <dbReference type="NCBI Taxonomy" id="35608"/>
    <lineage>
        <taxon>Eukaryota</taxon>
        <taxon>Viridiplantae</taxon>
        <taxon>Streptophyta</taxon>
        <taxon>Embryophyta</taxon>
        <taxon>Tracheophyta</taxon>
        <taxon>Spermatophyta</taxon>
        <taxon>Magnoliopsida</taxon>
        <taxon>eudicotyledons</taxon>
        <taxon>Gunneridae</taxon>
        <taxon>Pentapetalae</taxon>
        <taxon>asterids</taxon>
        <taxon>campanulids</taxon>
        <taxon>Asterales</taxon>
        <taxon>Asteraceae</taxon>
        <taxon>Asteroideae</taxon>
        <taxon>Anthemideae</taxon>
        <taxon>Artemisiinae</taxon>
        <taxon>Artemisia</taxon>
    </lineage>
</organism>
<sequence>MGNLQVRNEALLCKWLWRYGNEKEALWRKLIDAKYGRIEFSLSPTIPSKASVSPVWKKITDILHSRSPSGVVANKGLVHCVANKSGPVCDFGLWENGQWNWKVNLRRKLFDWEMEQFDSFMSILNSVVMMATRNDKVVWSFDSLGKFSSRSFGKEIEDHSYSDPILHSVWKFKAPPKARLLCWQSIVGKLPTRDVLLRIGIIAENIIFYSLTSEKNVHIEQWCPPVVGSLKFNVDGAARGKPGPADSNVAEVMAIKEACRMVNEKLDLSLSDIIVESDSLNAVSWVRHPLERPWRLLSLFQEIDLFLSTNGNRSIAHIKREGNCDADKLAKEGVLRSTPLSLWNL</sequence>
<keyword evidence="4" id="KW-1185">Reference proteome</keyword>
<dbReference type="Pfam" id="PF13456">
    <property type="entry name" value="RVT_3"/>
    <property type="match status" value="1"/>
</dbReference>
<dbReference type="Gene3D" id="3.30.420.10">
    <property type="entry name" value="Ribonuclease H-like superfamily/Ribonuclease H"/>
    <property type="match status" value="1"/>
</dbReference>
<proteinExistence type="predicted"/>
<dbReference type="OrthoDB" id="931425at2759"/>
<reference evidence="3 4" key="1">
    <citation type="journal article" date="2018" name="Mol. Plant">
        <title>The genome of Artemisia annua provides insight into the evolution of Asteraceae family and artemisinin biosynthesis.</title>
        <authorList>
            <person name="Shen Q."/>
            <person name="Zhang L."/>
            <person name="Liao Z."/>
            <person name="Wang S."/>
            <person name="Yan T."/>
            <person name="Shi P."/>
            <person name="Liu M."/>
            <person name="Fu X."/>
            <person name="Pan Q."/>
            <person name="Wang Y."/>
            <person name="Lv Z."/>
            <person name="Lu X."/>
            <person name="Zhang F."/>
            <person name="Jiang W."/>
            <person name="Ma Y."/>
            <person name="Chen M."/>
            <person name="Hao X."/>
            <person name="Li L."/>
            <person name="Tang Y."/>
            <person name="Lv G."/>
            <person name="Zhou Y."/>
            <person name="Sun X."/>
            <person name="Brodelius P.E."/>
            <person name="Rose J.K.C."/>
            <person name="Tang K."/>
        </authorList>
    </citation>
    <scope>NUCLEOTIDE SEQUENCE [LARGE SCALE GENOMIC DNA]</scope>
    <source>
        <strain evidence="4">cv. Huhao1</strain>
        <tissue evidence="3">Leaf</tissue>
    </source>
</reference>
<dbReference type="PANTHER" id="PTHR33033">
    <property type="entry name" value="POLYNUCLEOTIDYL TRANSFERASE, RIBONUCLEASE H-LIKE SUPERFAMILY PROTEIN-RELATED"/>
    <property type="match status" value="1"/>
</dbReference>
<dbReference type="Proteomes" id="UP000245207">
    <property type="component" value="Unassembled WGS sequence"/>
</dbReference>